<accession>A0A8S5MRD9</accession>
<organism evidence="1">
    <name type="scientific">Myoviridae sp. ctOAa14</name>
    <dbReference type="NCBI Taxonomy" id="2826646"/>
    <lineage>
        <taxon>Viruses</taxon>
        <taxon>Duplodnaviria</taxon>
        <taxon>Heunggongvirae</taxon>
        <taxon>Uroviricota</taxon>
        <taxon>Caudoviricetes</taxon>
    </lineage>
</organism>
<name>A0A8S5MRD9_9CAUD</name>
<protein>
    <submittedName>
        <fullName evidence="1">Uncharacterized protein</fullName>
    </submittedName>
</protein>
<sequence length="30" mass="3128">MLPFTNSSELKTGSLTAARLSGRLDHVGAP</sequence>
<proteinExistence type="predicted"/>
<dbReference type="EMBL" id="BK014964">
    <property type="protein sequence ID" value="DAD84671.1"/>
    <property type="molecule type" value="Genomic_DNA"/>
</dbReference>
<reference evidence="1" key="1">
    <citation type="journal article" date="2021" name="Proc. Natl. Acad. Sci. U.S.A.">
        <title>A Catalog of Tens of Thousands of Viruses from Human Metagenomes Reveals Hidden Associations with Chronic Diseases.</title>
        <authorList>
            <person name="Tisza M.J."/>
            <person name="Buck C.B."/>
        </authorList>
    </citation>
    <scope>NUCLEOTIDE SEQUENCE</scope>
    <source>
        <strain evidence="1">CtOAa14</strain>
    </source>
</reference>
<evidence type="ECO:0000313" key="1">
    <source>
        <dbReference type="EMBL" id="DAD84671.1"/>
    </source>
</evidence>